<dbReference type="PANTHER" id="PTHR34984:SF1">
    <property type="entry name" value="CARBON STORAGE REGULATOR"/>
    <property type="match status" value="1"/>
</dbReference>
<dbReference type="Proteomes" id="UP001595880">
    <property type="component" value="Unassembled WGS sequence"/>
</dbReference>
<dbReference type="Gene3D" id="2.60.40.4380">
    <property type="entry name" value="Translational regulator CsrA"/>
    <property type="match status" value="1"/>
</dbReference>
<dbReference type="InterPro" id="IPR003751">
    <property type="entry name" value="CsrA"/>
</dbReference>
<dbReference type="Pfam" id="PF02599">
    <property type="entry name" value="CsrA"/>
    <property type="match status" value="1"/>
</dbReference>
<evidence type="ECO:0000256" key="2">
    <source>
        <dbReference type="ARBA" id="ARBA00022845"/>
    </source>
</evidence>
<dbReference type="HAMAP" id="MF_00167">
    <property type="entry name" value="CsrA"/>
    <property type="match status" value="1"/>
</dbReference>
<feature type="coiled-coil region" evidence="5">
    <location>
        <begin position="44"/>
        <end position="71"/>
    </location>
</feature>
<dbReference type="SUPFAM" id="SSF117130">
    <property type="entry name" value="CsrA-like"/>
    <property type="match status" value="1"/>
</dbReference>
<dbReference type="RefSeq" id="WP_390196329.1">
    <property type="nucleotide sequence ID" value="NZ_JBHSDV010000001.1"/>
</dbReference>
<comment type="similarity">
    <text evidence="4">Belongs to the CsrA/RsmA family.</text>
</comment>
<dbReference type="NCBIfam" id="TIGR00202">
    <property type="entry name" value="csrA"/>
    <property type="match status" value="1"/>
</dbReference>
<dbReference type="PANTHER" id="PTHR34984">
    <property type="entry name" value="CARBON STORAGE REGULATOR"/>
    <property type="match status" value="1"/>
</dbReference>
<gene>
    <name evidence="4 6" type="primary">csrA</name>
    <name evidence="6" type="ORF">ACFOZ1_04295</name>
</gene>
<reference evidence="7" key="1">
    <citation type="journal article" date="2019" name="Int. J. Syst. Evol. Microbiol.">
        <title>The Global Catalogue of Microorganisms (GCM) 10K type strain sequencing project: providing services to taxonomists for standard genome sequencing and annotation.</title>
        <authorList>
            <consortium name="The Broad Institute Genomics Platform"/>
            <consortium name="The Broad Institute Genome Sequencing Center for Infectious Disease"/>
            <person name="Wu L."/>
            <person name="Ma J."/>
        </authorList>
    </citation>
    <scope>NUCLEOTIDE SEQUENCE [LARGE SCALE GENOMIC DNA]</scope>
    <source>
        <strain evidence="7">KACC 14058</strain>
    </source>
</reference>
<comment type="caution">
    <text evidence="6">The sequence shown here is derived from an EMBL/GenBank/DDBJ whole genome shotgun (WGS) entry which is preliminary data.</text>
</comment>
<evidence type="ECO:0000256" key="3">
    <source>
        <dbReference type="ARBA" id="ARBA00022884"/>
    </source>
</evidence>
<keyword evidence="5" id="KW-0175">Coiled coil</keyword>
<organism evidence="6 7">
    <name type="scientific">Gracilibacillus marinus</name>
    <dbReference type="NCBI Taxonomy" id="630535"/>
    <lineage>
        <taxon>Bacteria</taxon>
        <taxon>Bacillati</taxon>
        <taxon>Bacillota</taxon>
        <taxon>Bacilli</taxon>
        <taxon>Bacillales</taxon>
        <taxon>Bacillaceae</taxon>
        <taxon>Gracilibacillus</taxon>
    </lineage>
</organism>
<keyword evidence="3 4" id="KW-0694">RNA-binding</keyword>
<keyword evidence="1 4" id="KW-0963">Cytoplasm</keyword>
<dbReference type="InterPro" id="IPR036107">
    <property type="entry name" value="CsrA_sf"/>
</dbReference>
<evidence type="ECO:0000256" key="1">
    <source>
        <dbReference type="ARBA" id="ARBA00022490"/>
    </source>
</evidence>
<evidence type="ECO:0000313" key="6">
    <source>
        <dbReference type="EMBL" id="MFC4387025.1"/>
    </source>
</evidence>
<comment type="subcellular location">
    <subcellularLocation>
        <location evidence="4">Cytoplasm</location>
    </subcellularLocation>
</comment>
<keyword evidence="7" id="KW-1185">Reference proteome</keyword>
<name>A0ABV8VVF3_9BACI</name>
<keyword evidence="4" id="KW-0678">Repressor</keyword>
<protein>
    <recommendedName>
        <fullName evidence="4">Translational regulator CsrA</fullName>
    </recommendedName>
</protein>
<comment type="subunit">
    <text evidence="4">Homodimer; the beta-strands of each monomer intercalate to form a hydrophobic core, while the alpha-helices form wings that extend away from the core.</text>
</comment>
<evidence type="ECO:0000256" key="4">
    <source>
        <dbReference type="HAMAP-Rule" id="MF_00167"/>
    </source>
</evidence>
<sequence>MLVLSRKLNETIKIGEDIEVTVLAIEGEQIKLGISAPRDVEIHRQEVYDAIQKENNEAANLSKDLIDLFKKKYKND</sequence>
<keyword evidence="2 4" id="KW-0810">Translation regulation</keyword>
<dbReference type="NCBIfam" id="NF002469">
    <property type="entry name" value="PRK01712.1"/>
    <property type="match status" value="1"/>
</dbReference>
<dbReference type="EMBL" id="JBHSDV010000001">
    <property type="protein sequence ID" value="MFC4387025.1"/>
    <property type="molecule type" value="Genomic_DNA"/>
</dbReference>
<evidence type="ECO:0000313" key="7">
    <source>
        <dbReference type="Proteomes" id="UP001595880"/>
    </source>
</evidence>
<comment type="function">
    <text evidence="4">A translational regulator that binds mRNA to regulate translation initiation and/or mRNA stability. Usually binds in the 5'-UTR at or near the Shine-Dalgarno sequence preventing ribosome-binding, thus repressing translation. Its main target seems to be the major flagellin gene, while its function is anatagonized by FliW.</text>
</comment>
<accession>A0ABV8VVF3</accession>
<evidence type="ECO:0000256" key="5">
    <source>
        <dbReference type="SAM" id="Coils"/>
    </source>
</evidence>
<keyword evidence="4" id="KW-1005">Bacterial flagellum biogenesis</keyword>
<proteinExistence type="inferred from homology"/>